<dbReference type="GO" id="GO:0005634">
    <property type="term" value="C:nucleus"/>
    <property type="evidence" value="ECO:0007669"/>
    <property type="project" value="TreeGrafter"/>
</dbReference>
<dbReference type="GO" id="GO:0003886">
    <property type="term" value="F:DNA (cytosine-5-)-methyltransferase activity"/>
    <property type="evidence" value="ECO:0007669"/>
    <property type="project" value="UniProtKB-EC"/>
</dbReference>
<dbReference type="SUPFAM" id="SSF53335">
    <property type="entry name" value="S-adenosyl-L-methionine-dependent methyltransferases"/>
    <property type="match status" value="1"/>
</dbReference>
<feature type="compositionally biased region" description="Basic and acidic residues" evidence="6">
    <location>
        <begin position="551"/>
        <end position="561"/>
    </location>
</feature>
<dbReference type="PROSITE" id="PS51679">
    <property type="entry name" value="SAM_MT_C5"/>
    <property type="match status" value="1"/>
</dbReference>
<keyword evidence="8" id="KW-1185">Reference proteome</keyword>
<dbReference type="Gene3D" id="2.30.30.490">
    <property type="match status" value="1"/>
</dbReference>
<reference evidence="7" key="2">
    <citation type="submission" date="2024-10" db="UniProtKB">
        <authorList>
            <consortium name="EnsemblProtists"/>
        </authorList>
    </citation>
    <scope>IDENTIFICATION</scope>
</reference>
<name>A0A0D3IHL1_EMIH1</name>
<evidence type="ECO:0000256" key="3">
    <source>
        <dbReference type="ARBA" id="ARBA00022679"/>
    </source>
</evidence>
<evidence type="ECO:0000256" key="2">
    <source>
        <dbReference type="ARBA" id="ARBA00022603"/>
    </source>
</evidence>
<reference evidence="8" key="1">
    <citation type="journal article" date="2013" name="Nature">
        <title>Pan genome of the phytoplankton Emiliania underpins its global distribution.</title>
        <authorList>
            <person name="Read B.A."/>
            <person name="Kegel J."/>
            <person name="Klute M.J."/>
            <person name="Kuo A."/>
            <person name="Lefebvre S.C."/>
            <person name="Maumus F."/>
            <person name="Mayer C."/>
            <person name="Miller J."/>
            <person name="Monier A."/>
            <person name="Salamov A."/>
            <person name="Young J."/>
            <person name="Aguilar M."/>
            <person name="Claverie J.M."/>
            <person name="Frickenhaus S."/>
            <person name="Gonzalez K."/>
            <person name="Herman E.K."/>
            <person name="Lin Y.C."/>
            <person name="Napier J."/>
            <person name="Ogata H."/>
            <person name="Sarno A.F."/>
            <person name="Shmutz J."/>
            <person name="Schroeder D."/>
            <person name="de Vargas C."/>
            <person name="Verret F."/>
            <person name="von Dassow P."/>
            <person name="Valentin K."/>
            <person name="Van de Peer Y."/>
            <person name="Wheeler G."/>
            <person name="Dacks J.B."/>
            <person name="Delwiche C.F."/>
            <person name="Dyhrman S.T."/>
            <person name="Glockner G."/>
            <person name="John U."/>
            <person name="Richards T."/>
            <person name="Worden A.Z."/>
            <person name="Zhang X."/>
            <person name="Grigoriev I.V."/>
            <person name="Allen A.E."/>
            <person name="Bidle K."/>
            <person name="Borodovsky M."/>
            <person name="Bowler C."/>
            <person name="Brownlee C."/>
            <person name="Cock J.M."/>
            <person name="Elias M."/>
            <person name="Gladyshev V.N."/>
            <person name="Groth M."/>
            <person name="Guda C."/>
            <person name="Hadaegh A."/>
            <person name="Iglesias-Rodriguez M.D."/>
            <person name="Jenkins J."/>
            <person name="Jones B.M."/>
            <person name="Lawson T."/>
            <person name="Leese F."/>
            <person name="Lindquist E."/>
            <person name="Lobanov A."/>
            <person name="Lomsadze A."/>
            <person name="Malik S.B."/>
            <person name="Marsh M.E."/>
            <person name="Mackinder L."/>
            <person name="Mock T."/>
            <person name="Mueller-Roeber B."/>
            <person name="Pagarete A."/>
            <person name="Parker M."/>
            <person name="Probert I."/>
            <person name="Quesneville H."/>
            <person name="Raines C."/>
            <person name="Rensing S.A."/>
            <person name="Riano-Pachon D.M."/>
            <person name="Richier S."/>
            <person name="Rokitta S."/>
            <person name="Shiraiwa Y."/>
            <person name="Soanes D.M."/>
            <person name="van der Giezen M."/>
            <person name="Wahlund T.M."/>
            <person name="Williams B."/>
            <person name="Wilson W."/>
            <person name="Wolfe G."/>
            <person name="Wurch L.L."/>
        </authorList>
    </citation>
    <scope>NUCLEOTIDE SEQUENCE</scope>
</reference>
<keyword evidence="4 5" id="KW-0949">S-adenosyl-L-methionine</keyword>
<dbReference type="STRING" id="2903.A0A0D3IHL1"/>
<feature type="region of interest" description="Disordered" evidence="6">
    <location>
        <begin position="166"/>
        <end position="188"/>
    </location>
</feature>
<evidence type="ECO:0000256" key="1">
    <source>
        <dbReference type="ARBA" id="ARBA00011975"/>
    </source>
</evidence>
<proteinExistence type="inferred from homology"/>
<dbReference type="PaxDb" id="2903-EOD10746"/>
<accession>A0A0D3IHL1</accession>
<dbReference type="Proteomes" id="UP000013827">
    <property type="component" value="Unassembled WGS sequence"/>
</dbReference>
<dbReference type="eggNOG" id="ENOG502QW29">
    <property type="taxonomic scope" value="Eukaryota"/>
</dbReference>
<dbReference type="EnsemblProtists" id="EOD10746">
    <property type="protein sequence ID" value="EOD10746"/>
    <property type="gene ID" value="EMIHUDRAFT_215571"/>
</dbReference>
<dbReference type="InterPro" id="IPR050390">
    <property type="entry name" value="C5-Methyltransferase"/>
</dbReference>
<evidence type="ECO:0000256" key="4">
    <source>
        <dbReference type="ARBA" id="ARBA00022691"/>
    </source>
</evidence>
<evidence type="ECO:0000313" key="7">
    <source>
        <dbReference type="EnsemblProtists" id="EOD10746"/>
    </source>
</evidence>
<keyword evidence="3 5" id="KW-0808">Transferase</keyword>
<dbReference type="PANTHER" id="PTHR10629">
    <property type="entry name" value="CYTOSINE-SPECIFIC METHYLTRANSFERASE"/>
    <property type="match status" value="1"/>
</dbReference>
<dbReference type="Gene3D" id="3.40.50.150">
    <property type="entry name" value="Vaccinia Virus protein VP39"/>
    <property type="match status" value="1"/>
</dbReference>
<dbReference type="PANTHER" id="PTHR10629:SF50">
    <property type="entry name" value="DNA (CYTOSINE-5)-METHYLTRANSFERASE CMT3"/>
    <property type="match status" value="1"/>
</dbReference>
<feature type="compositionally biased region" description="Basic and acidic residues" evidence="6">
    <location>
        <begin position="515"/>
        <end position="524"/>
    </location>
</feature>
<dbReference type="EC" id="2.1.1.37" evidence="1"/>
<dbReference type="InterPro" id="IPR043151">
    <property type="entry name" value="BAH_sf"/>
</dbReference>
<dbReference type="InterPro" id="IPR001525">
    <property type="entry name" value="C5_MeTfrase"/>
</dbReference>
<dbReference type="PRINTS" id="PR00105">
    <property type="entry name" value="C5METTRFRASE"/>
</dbReference>
<protein>
    <recommendedName>
        <fullName evidence="1">DNA (cytosine-5-)-methyltransferase</fullName>
        <ecNumber evidence="1">2.1.1.37</ecNumber>
    </recommendedName>
</protein>
<comment type="similarity">
    <text evidence="5">Belongs to the class I-like SAM-binding methyltransferase superfamily. C5-methyltransferase family.</text>
</comment>
<evidence type="ECO:0000313" key="8">
    <source>
        <dbReference type="Proteomes" id="UP000013827"/>
    </source>
</evidence>
<evidence type="ECO:0000256" key="5">
    <source>
        <dbReference type="PROSITE-ProRule" id="PRU01016"/>
    </source>
</evidence>
<feature type="region of interest" description="Disordered" evidence="6">
    <location>
        <begin position="502"/>
        <end position="561"/>
    </location>
</feature>
<dbReference type="GO" id="GO:0003677">
    <property type="term" value="F:DNA binding"/>
    <property type="evidence" value="ECO:0007669"/>
    <property type="project" value="TreeGrafter"/>
</dbReference>
<dbReference type="AlphaFoldDB" id="A0A0D3IHL1"/>
<dbReference type="GO" id="GO:0044027">
    <property type="term" value="P:negative regulation of gene expression via chromosomal CpG island methylation"/>
    <property type="evidence" value="ECO:0007669"/>
    <property type="project" value="TreeGrafter"/>
</dbReference>
<feature type="active site" evidence="5">
    <location>
        <position position="348"/>
    </location>
</feature>
<evidence type="ECO:0000256" key="6">
    <source>
        <dbReference type="SAM" id="MobiDB-lite"/>
    </source>
</evidence>
<dbReference type="Pfam" id="PF00145">
    <property type="entry name" value="DNA_methylase"/>
    <property type="match status" value="1"/>
</dbReference>
<keyword evidence="2 5" id="KW-0489">Methyltransferase</keyword>
<dbReference type="InterPro" id="IPR029063">
    <property type="entry name" value="SAM-dependent_MTases_sf"/>
</dbReference>
<sequence>MLDDLFAPTGHLKAVAPRRRAAPAADLSTVRSAAAKTRWVGEGTREEGRVVHEAAEVDGKRISVGGWASLQPFAADHTSKDLQLVEVEALWAVGGAKMCRVRRLWRPAETFAGGVLDGALKEGVLIPDSCPQELPLHELKAPVDGAASGLHTGEWRYSPKWASYTKLAPPPSRKRSAAQSAAKRDQPASASGEALNVLELYSASGGLSFVEEAECAGGARLKTRWCCEWSKEEVETYRDNHPDCNVFHLDVEVFLRVCSKWAAMADGSFAPKKKGGKAAAAAKGAQEVVDVRGVDHRIEYLCRSPGGAERWVRDEEVADALVQAYVQANRGALPLPENVDVVMGGPPCQGVSGFNLYRHEDPLGDSKNRQTIHFTEMCLLQQPRFVIMENVVGILMFADSLVIKTSMRSFMQGGYQVRIGVCVSGTFGLPQNRARTILFAARGEEALPEYPAPTHQLPPVPISMMTTWMKKHLLNVPSAAESATLAKPLTLADAFSDLPSLKSPPARGFGSNKDNPNRAPKETKATPFRAATYGGKSSSGKPVQPLSDYQRAARERCTGKELHDHESFILAAVEARAGSK</sequence>
<dbReference type="GO" id="GO:0032259">
    <property type="term" value="P:methylation"/>
    <property type="evidence" value="ECO:0007669"/>
    <property type="project" value="UniProtKB-KW"/>
</dbReference>
<organism evidence="7 8">
    <name type="scientific">Emiliania huxleyi (strain CCMP1516)</name>
    <dbReference type="NCBI Taxonomy" id="280463"/>
    <lineage>
        <taxon>Eukaryota</taxon>
        <taxon>Haptista</taxon>
        <taxon>Haptophyta</taxon>
        <taxon>Prymnesiophyceae</taxon>
        <taxon>Isochrysidales</taxon>
        <taxon>Noelaerhabdaceae</taxon>
        <taxon>Emiliania</taxon>
    </lineage>
</organism>